<proteinExistence type="predicted"/>
<keyword evidence="3" id="KW-1185">Reference proteome</keyword>
<keyword evidence="1" id="KW-0472">Membrane</keyword>
<accession>A0A7K1KQR3</accession>
<keyword evidence="1" id="KW-1133">Transmembrane helix</keyword>
<dbReference type="EMBL" id="WODC01000008">
    <property type="protein sequence ID" value="MUM78446.1"/>
    <property type="molecule type" value="Genomic_DNA"/>
</dbReference>
<dbReference type="AlphaFoldDB" id="A0A7K1KQR3"/>
<feature type="transmembrane region" description="Helical" evidence="1">
    <location>
        <begin position="23"/>
        <end position="42"/>
    </location>
</feature>
<comment type="caution">
    <text evidence="2">The sequence shown here is derived from an EMBL/GenBank/DDBJ whole genome shotgun (WGS) entry which is preliminary data.</text>
</comment>
<dbReference type="RefSeq" id="WP_155935166.1">
    <property type="nucleotide sequence ID" value="NZ_WODC01000008.1"/>
</dbReference>
<keyword evidence="1" id="KW-0812">Transmembrane</keyword>
<gene>
    <name evidence="2" type="ORF">GKC30_12445</name>
</gene>
<feature type="transmembrane region" description="Helical" evidence="1">
    <location>
        <begin position="48"/>
        <end position="67"/>
    </location>
</feature>
<sequence length="70" mass="7985">MSEAQPFYMASGVNAMNLLKLNLWRKIILVVFASSVVAMFAIDWGYDFHIRHVVRLAVGAMAFWVVLDRP</sequence>
<organism evidence="2 3">
    <name type="scientific">Pseudodesulfovibrio alkaliphilus</name>
    <dbReference type="NCBI Taxonomy" id="2661613"/>
    <lineage>
        <taxon>Bacteria</taxon>
        <taxon>Pseudomonadati</taxon>
        <taxon>Thermodesulfobacteriota</taxon>
        <taxon>Desulfovibrionia</taxon>
        <taxon>Desulfovibrionales</taxon>
        <taxon>Desulfovibrionaceae</taxon>
    </lineage>
</organism>
<reference evidence="2 3" key="1">
    <citation type="submission" date="2019-11" db="EMBL/GenBank/DDBJ databases">
        <title>Pseudodesulfovibrio alkaliphilus, sp. nov., an alkaliphilic sulfate-reducing bacteria from mud volcano of Taman peninsula, Russia.</title>
        <authorList>
            <person name="Frolova A."/>
            <person name="Merkel A.Y."/>
            <person name="Slobodkin A.I."/>
        </authorList>
    </citation>
    <scope>NUCLEOTIDE SEQUENCE [LARGE SCALE GENOMIC DNA]</scope>
    <source>
        <strain evidence="2 3">F-1</strain>
    </source>
</reference>
<evidence type="ECO:0000313" key="2">
    <source>
        <dbReference type="EMBL" id="MUM78446.1"/>
    </source>
</evidence>
<evidence type="ECO:0000256" key="1">
    <source>
        <dbReference type="SAM" id="Phobius"/>
    </source>
</evidence>
<evidence type="ECO:0000313" key="3">
    <source>
        <dbReference type="Proteomes" id="UP000461162"/>
    </source>
</evidence>
<protein>
    <submittedName>
        <fullName evidence="2">Uncharacterized protein</fullName>
    </submittedName>
</protein>
<name>A0A7K1KQR3_9BACT</name>
<dbReference type="Proteomes" id="UP000461162">
    <property type="component" value="Unassembled WGS sequence"/>
</dbReference>